<protein>
    <recommendedName>
        <fullName evidence="6">Acyltransferase</fullName>
    </recommendedName>
</protein>
<dbReference type="AlphaFoldDB" id="A0A2W5FL10"/>
<organism evidence="4 5">
    <name type="scientific">Micavibrio aeruginosavorus</name>
    <dbReference type="NCBI Taxonomy" id="349221"/>
    <lineage>
        <taxon>Bacteria</taxon>
        <taxon>Pseudomonadati</taxon>
        <taxon>Bdellovibrionota</taxon>
        <taxon>Bdellovibrionia</taxon>
        <taxon>Bdellovibrionales</taxon>
        <taxon>Pseudobdellovibrionaceae</taxon>
        <taxon>Micavibrio</taxon>
    </lineage>
</organism>
<keyword evidence="1" id="KW-0472">Membrane</keyword>
<feature type="transmembrane region" description="Helical" evidence="1">
    <location>
        <begin position="70"/>
        <end position="90"/>
    </location>
</feature>
<dbReference type="PANTHER" id="PTHR23028:SF53">
    <property type="entry name" value="ACYL_TRANSF_3 DOMAIN-CONTAINING PROTEIN"/>
    <property type="match status" value="1"/>
</dbReference>
<feature type="domain" description="Acyltransferase 3" evidence="2">
    <location>
        <begin position="4"/>
        <end position="322"/>
    </location>
</feature>
<dbReference type="PANTHER" id="PTHR23028">
    <property type="entry name" value="ACETYLTRANSFERASE"/>
    <property type="match status" value="1"/>
</dbReference>
<evidence type="ECO:0000259" key="3">
    <source>
        <dbReference type="Pfam" id="PF19040"/>
    </source>
</evidence>
<dbReference type="Proteomes" id="UP000249739">
    <property type="component" value="Unassembled WGS sequence"/>
</dbReference>
<feature type="transmembrane region" description="Helical" evidence="1">
    <location>
        <begin position="240"/>
        <end position="258"/>
    </location>
</feature>
<feature type="domain" description="SGNH" evidence="3">
    <location>
        <begin position="402"/>
        <end position="641"/>
    </location>
</feature>
<feature type="transmembrane region" description="Helical" evidence="1">
    <location>
        <begin position="343"/>
        <end position="363"/>
    </location>
</feature>
<sequence>AYRPEIDGLRAVAVLSVLLCHADFALFSGGYVGVDTFFVISGFLITALIKKDLEAGSFSFVNFWERRIRRILPPLLTVVISALIAGWFLYLPGDYRMLGQQTAAQAVFASNILFKFQAGYFDTENIIKPLLHTWSLAVEEQFYFFFPVAFFVVWKYRKEKTFNYFLIFAGISFIAAAFIVRNSPSSAFYLLPFRAWELMIGALLALRPVTLYGWKKELAGWAGLVSILIAVISYTDHTLFPGAAALLPCLGAAAIIVSNNGSLNSAGKTLSLRVPVFIGLVSYSLYLWHWPILAFIRYSGLIDFTMPVALLCLLTSFVLAVLSWKFIEAPFRKKQILATTKGIYVAALASLAVMGAAGFSVYYTNGFPQRLPGDVVAYAEGADDINPYRESCNKPKFDRFEKGEICQSNAGQGIEPDFVLWGDSFADAIAPAFYELSKEYKRNGYVVTAHGCPPILNYEQNADIGFDCVGFNNRVFSMIKEKKIKHVFLSGNWTDRMVNPIALFRDQSWYPPYKDRYENMTMAATQRTVDELQKMGVQVYVFLDVPFAPFNPPRKFAINSLYKINKSDELSLSKKSFLNARQQSFGQFIDNNKNSDVIFIGPESIMCDDEKCYFEAKGRSLYFNEGHLSNFGALYLKDMFTEYFRKGF</sequence>
<feature type="transmembrane region" description="Helical" evidence="1">
    <location>
        <begin position="270"/>
        <end position="289"/>
    </location>
</feature>
<dbReference type="InterPro" id="IPR050879">
    <property type="entry name" value="Acyltransferase_3"/>
</dbReference>
<feature type="transmembrane region" description="Helical" evidence="1">
    <location>
        <begin position="301"/>
        <end position="322"/>
    </location>
</feature>
<evidence type="ECO:0008006" key="6">
    <source>
        <dbReference type="Google" id="ProtNLM"/>
    </source>
</evidence>
<evidence type="ECO:0000259" key="2">
    <source>
        <dbReference type="Pfam" id="PF01757"/>
    </source>
</evidence>
<accession>A0A2W5FL10</accession>
<feature type="transmembrane region" description="Helical" evidence="1">
    <location>
        <begin position="186"/>
        <end position="206"/>
    </location>
</feature>
<name>A0A2W5FL10_9BACT</name>
<dbReference type="GO" id="GO:0009103">
    <property type="term" value="P:lipopolysaccharide biosynthetic process"/>
    <property type="evidence" value="ECO:0007669"/>
    <property type="project" value="TreeGrafter"/>
</dbReference>
<dbReference type="InterPro" id="IPR002656">
    <property type="entry name" value="Acyl_transf_3_dom"/>
</dbReference>
<dbReference type="GO" id="GO:0016020">
    <property type="term" value="C:membrane"/>
    <property type="evidence" value="ECO:0007669"/>
    <property type="project" value="TreeGrafter"/>
</dbReference>
<dbReference type="Pfam" id="PF01757">
    <property type="entry name" value="Acyl_transf_3"/>
    <property type="match status" value="1"/>
</dbReference>
<keyword evidence="1" id="KW-1133">Transmembrane helix</keyword>
<comment type="caution">
    <text evidence="4">The sequence shown here is derived from an EMBL/GenBank/DDBJ whole genome shotgun (WGS) entry which is preliminary data.</text>
</comment>
<feature type="non-terminal residue" evidence="4">
    <location>
        <position position="1"/>
    </location>
</feature>
<dbReference type="GO" id="GO:0016747">
    <property type="term" value="F:acyltransferase activity, transferring groups other than amino-acyl groups"/>
    <property type="evidence" value="ECO:0007669"/>
    <property type="project" value="InterPro"/>
</dbReference>
<feature type="transmembrane region" description="Helical" evidence="1">
    <location>
        <begin position="134"/>
        <end position="154"/>
    </location>
</feature>
<dbReference type="InterPro" id="IPR043968">
    <property type="entry name" value="SGNH"/>
</dbReference>
<feature type="transmembrane region" description="Helical" evidence="1">
    <location>
        <begin position="218"/>
        <end position="234"/>
    </location>
</feature>
<dbReference type="Pfam" id="PF19040">
    <property type="entry name" value="SGNH"/>
    <property type="match status" value="1"/>
</dbReference>
<evidence type="ECO:0000256" key="1">
    <source>
        <dbReference type="SAM" id="Phobius"/>
    </source>
</evidence>
<feature type="transmembrane region" description="Helical" evidence="1">
    <location>
        <begin position="161"/>
        <end position="180"/>
    </location>
</feature>
<evidence type="ECO:0000313" key="4">
    <source>
        <dbReference type="EMBL" id="PZP54490.1"/>
    </source>
</evidence>
<feature type="transmembrane region" description="Helical" evidence="1">
    <location>
        <begin position="24"/>
        <end position="49"/>
    </location>
</feature>
<dbReference type="EMBL" id="QFOT01000134">
    <property type="protein sequence ID" value="PZP54490.1"/>
    <property type="molecule type" value="Genomic_DNA"/>
</dbReference>
<gene>
    <name evidence="4" type="ORF">DI586_09780</name>
</gene>
<keyword evidence="1" id="KW-0812">Transmembrane</keyword>
<reference evidence="4 5" key="1">
    <citation type="submission" date="2017-08" db="EMBL/GenBank/DDBJ databases">
        <title>Infants hospitalized years apart are colonized by the same room-sourced microbial strains.</title>
        <authorList>
            <person name="Brooks B."/>
            <person name="Olm M.R."/>
            <person name="Firek B.A."/>
            <person name="Baker R."/>
            <person name="Thomas B.C."/>
            <person name="Morowitz M.J."/>
            <person name="Banfield J.F."/>
        </authorList>
    </citation>
    <scope>NUCLEOTIDE SEQUENCE [LARGE SCALE GENOMIC DNA]</scope>
    <source>
        <strain evidence="4">S2_006_000_R2_64</strain>
    </source>
</reference>
<evidence type="ECO:0000313" key="5">
    <source>
        <dbReference type="Proteomes" id="UP000249739"/>
    </source>
</evidence>
<proteinExistence type="predicted"/>